<keyword evidence="2" id="KW-0233">DNA recombination</keyword>
<dbReference type="InterPro" id="IPR011344">
    <property type="entry name" value="ssDNA-bd"/>
</dbReference>
<dbReference type="HAMAP" id="MF_00984">
    <property type="entry name" value="SSB"/>
    <property type="match status" value="1"/>
</dbReference>
<dbReference type="RefSeq" id="WP_219352629.1">
    <property type="nucleotide sequence ID" value="NZ_CP080034.1"/>
</dbReference>
<evidence type="ECO:0000256" key="2">
    <source>
        <dbReference type="ARBA" id="ARBA00023172"/>
    </source>
</evidence>
<protein>
    <recommendedName>
        <fullName evidence="3 4">Single-stranded DNA-binding protein</fullName>
        <shortName evidence="3">SSB</shortName>
    </recommendedName>
</protein>
<comment type="subunit">
    <text evidence="3">Homotetramer.</text>
</comment>
<dbReference type="NCBIfam" id="TIGR00621">
    <property type="entry name" value="ssb"/>
    <property type="match status" value="1"/>
</dbReference>
<dbReference type="GeneID" id="94376411"/>
<dbReference type="CDD" id="cd04496">
    <property type="entry name" value="SSB_OBF"/>
    <property type="match status" value="1"/>
</dbReference>
<keyword evidence="6" id="KW-1185">Reference proteome</keyword>
<comment type="caution">
    <text evidence="3">Lacks conserved residue(s) required for the propagation of feature annotation.</text>
</comment>
<dbReference type="PANTHER" id="PTHR10302">
    <property type="entry name" value="SINGLE-STRANDED DNA-BINDING PROTEIN"/>
    <property type="match status" value="1"/>
</dbReference>
<sequence>MLNQVELIGRLGNDPEFRTLNSGDRVCNIRLATTETWKNDAGERKERTTWHTVEVFGKGKVNAIEKCLRKGSLVHIIGQLRYDEYEKDGVKQVRAKINLSGPKHQVIFLDKKPTEQADDEPGSEG</sequence>
<evidence type="ECO:0000313" key="6">
    <source>
        <dbReference type="Proteomes" id="UP000824334"/>
    </source>
</evidence>
<dbReference type="PROSITE" id="PS50935">
    <property type="entry name" value="SSB"/>
    <property type="match status" value="1"/>
</dbReference>
<organism evidence="5 6">
    <name type="scientific">Brevundimonas nasdae</name>
    <dbReference type="NCBI Taxonomy" id="172043"/>
    <lineage>
        <taxon>Bacteria</taxon>
        <taxon>Pseudomonadati</taxon>
        <taxon>Pseudomonadota</taxon>
        <taxon>Alphaproteobacteria</taxon>
        <taxon>Caulobacterales</taxon>
        <taxon>Caulobacteraceae</taxon>
        <taxon>Brevundimonas</taxon>
    </lineage>
</organism>
<accession>A0ABX8TG99</accession>
<dbReference type="GO" id="GO:0003677">
    <property type="term" value="F:DNA binding"/>
    <property type="evidence" value="ECO:0007669"/>
    <property type="project" value="UniProtKB-KW"/>
</dbReference>
<keyword evidence="1 3" id="KW-0238">DNA-binding</keyword>
<evidence type="ECO:0000256" key="4">
    <source>
        <dbReference type="RuleBase" id="RU000524"/>
    </source>
</evidence>
<dbReference type="InterPro" id="IPR012340">
    <property type="entry name" value="NA-bd_OB-fold"/>
</dbReference>
<reference evidence="5 6" key="1">
    <citation type="submission" date="2021-07" db="EMBL/GenBank/DDBJ databases">
        <title>Isolation and characterization of bacteria from a gold mining with a capacity of golden bioaccumulation.</title>
        <authorList>
            <person name="Yang X.J."/>
        </authorList>
    </citation>
    <scope>NUCLEOTIDE SEQUENCE [LARGE SCALE GENOMIC DNA]</scope>
    <source>
        <strain evidence="5 6">Au29</strain>
    </source>
</reference>
<dbReference type="SUPFAM" id="SSF50249">
    <property type="entry name" value="Nucleic acid-binding proteins"/>
    <property type="match status" value="1"/>
</dbReference>
<evidence type="ECO:0000313" key="5">
    <source>
        <dbReference type="EMBL" id="QYC09699.1"/>
    </source>
</evidence>
<evidence type="ECO:0000256" key="1">
    <source>
        <dbReference type="ARBA" id="ARBA00023125"/>
    </source>
</evidence>
<dbReference type="EMBL" id="CP080034">
    <property type="protein sequence ID" value="QYC09699.1"/>
    <property type="molecule type" value="Genomic_DNA"/>
</dbReference>
<dbReference type="PANTHER" id="PTHR10302:SF0">
    <property type="entry name" value="SINGLE-STRANDED DNA-BINDING PROTEIN, MITOCHONDRIAL"/>
    <property type="match status" value="1"/>
</dbReference>
<proteinExistence type="inferred from homology"/>
<name>A0ABX8TG99_9CAUL</name>
<dbReference type="InterPro" id="IPR000424">
    <property type="entry name" value="Primosome_PriB/ssb"/>
</dbReference>
<evidence type="ECO:0000256" key="3">
    <source>
        <dbReference type="HAMAP-Rule" id="MF_00984"/>
    </source>
</evidence>
<dbReference type="Pfam" id="PF00436">
    <property type="entry name" value="SSB"/>
    <property type="match status" value="1"/>
</dbReference>
<dbReference type="Proteomes" id="UP000824334">
    <property type="component" value="Chromosome"/>
</dbReference>
<gene>
    <name evidence="5" type="primary">ssb</name>
    <name evidence="5" type="ORF">KWG56_14075</name>
</gene>
<dbReference type="Gene3D" id="2.40.50.140">
    <property type="entry name" value="Nucleic acid-binding proteins"/>
    <property type="match status" value="1"/>
</dbReference>